<evidence type="ECO:0000313" key="7">
    <source>
        <dbReference type="EMBL" id="OGG96553.1"/>
    </source>
</evidence>
<keyword evidence="5 6" id="KW-0472">Membrane</keyword>
<dbReference type="InterPro" id="IPR001727">
    <property type="entry name" value="GDT1-like"/>
</dbReference>
<dbReference type="GO" id="GO:0046873">
    <property type="term" value="F:metal ion transmembrane transporter activity"/>
    <property type="evidence" value="ECO:0007669"/>
    <property type="project" value="InterPro"/>
</dbReference>
<comment type="subcellular location">
    <subcellularLocation>
        <location evidence="1 6">Membrane</location>
        <topology evidence="1 6">Multi-pass membrane protein</topology>
    </subcellularLocation>
</comment>
<evidence type="ECO:0000313" key="8">
    <source>
        <dbReference type="Proteomes" id="UP000178449"/>
    </source>
</evidence>
<evidence type="ECO:0000256" key="4">
    <source>
        <dbReference type="ARBA" id="ARBA00022989"/>
    </source>
</evidence>
<keyword evidence="3 6" id="KW-0812">Transmembrane</keyword>
<proteinExistence type="inferred from homology"/>
<dbReference type="EMBL" id="MFNE01000011">
    <property type="protein sequence ID" value="OGG96553.1"/>
    <property type="molecule type" value="Genomic_DNA"/>
</dbReference>
<dbReference type="STRING" id="1817772.A2527_01175"/>
<accession>A0A1F6GEM6</accession>
<feature type="transmembrane region" description="Helical" evidence="6">
    <location>
        <begin position="38"/>
        <end position="57"/>
    </location>
</feature>
<evidence type="ECO:0000256" key="2">
    <source>
        <dbReference type="ARBA" id="ARBA00009190"/>
    </source>
</evidence>
<dbReference type="Proteomes" id="UP000178449">
    <property type="component" value="Unassembled WGS sequence"/>
</dbReference>
<gene>
    <name evidence="7" type="ORF">A2527_01175</name>
</gene>
<reference evidence="7 8" key="1">
    <citation type="journal article" date="2016" name="Nat. Commun.">
        <title>Thousands of microbial genomes shed light on interconnected biogeochemical processes in an aquifer system.</title>
        <authorList>
            <person name="Anantharaman K."/>
            <person name="Brown C.T."/>
            <person name="Hug L.A."/>
            <person name="Sharon I."/>
            <person name="Castelle C.J."/>
            <person name="Probst A.J."/>
            <person name="Thomas B.C."/>
            <person name="Singh A."/>
            <person name="Wilkins M.J."/>
            <person name="Karaoz U."/>
            <person name="Brodie E.L."/>
            <person name="Williams K.H."/>
            <person name="Hubbard S.S."/>
            <person name="Banfield J.F."/>
        </authorList>
    </citation>
    <scope>NUCLEOTIDE SEQUENCE [LARGE SCALE GENOMIC DNA]</scope>
</reference>
<dbReference type="GO" id="GO:0016020">
    <property type="term" value="C:membrane"/>
    <property type="evidence" value="ECO:0007669"/>
    <property type="project" value="UniProtKB-SubCell"/>
</dbReference>
<comment type="similarity">
    <text evidence="2 6">Belongs to the GDT1 family.</text>
</comment>
<dbReference type="AlphaFoldDB" id="A0A1F6GEM6"/>
<evidence type="ECO:0000256" key="1">
    <source>
        <dbReference type="ARBA" id="ARBA00004141"/>
    </source>
</evidence>
<comment type="caution">
    <text evidence="6">Lacks conserved residue(s) required for the propagation of feature annotation.</text>
</comment>
<protein>
    <recommendedName>
        <fullName evidence="6">GDT1 family protein</fullName>
    </recommendedName>
</protein>
<feature type="transmembrane region" description="Helical" evidence="6">
    <location>
        <begin position="69"/>
        <end position="87"/>
    </location>
</feature>
<evidence type="ECO:0000256" key="3">
    <source>
        <dbReference type="ARBA" id="ARBA00022692"/>
    </source>
</evidence>
<keyword evidence="4 6" id="KW-1133">Transmembrane helix</keyword>
<dbReference type="Pfam" id="PF01169">
    <property type="entry name" value="GDT1"/>
    <property type="match status" value="1"/>
</dbReference>
<sequence length="89" mass="9347">MDLKLFFATFITIFLAEMGDKTQFAALAAGAQSKSMFTVWLAVVGALSLAGTLGVVFGRVIGDLVAPELLQYVSGGLFIAVGLWVIFGS</sequence>
<comment type="caution">
    <text evidence="7">The sequence shown here is derived from an EMBL/GenBank/DDBJ whole genome shotgun (WGS) entry which is preliminary data.</text>
</comment>
<evidence type="ECO:0000256" key="5">
    <source>
        <dbReference type="ARBA" id="ARBA00023136"/>
    </source>
</evidence>
<name>A0A1F6GEM6_9PROT</name>
<evidence type="ECO:0000256" key="6">
    <source>
        <dbReference type="RuleBase" id="RU365102"/>
    </source>
</evidence>
<organism evidence="7 8">
    <name type="scientific">Candidatus Lambdaproteobacteria bacterium RIFOXYD2_FULL_50_16</name>
    <dbReference type="NCBI Taxonomy" id="1817772"/>
    <lineage>
        <taxon>Bacteria</taxon>
        <taxon>Pseudomonadati</taxon>
        <taxon>Pseudomonadota</taxon>
        <taxon>Candidatus Lambdaproteobacteria</taxon>
    </lineage>
</organism>